<sequence length="367" mass="40611">MMATARPLSWSDLPPELLGLVLKRLPSLADPATPTSSTPMALLDGTFLSIPDGEIIEMPVPDDACCYGSVDNWLFLVHSDGQCSLMNPFSEDTLELPDLSTCWHIRLPGCSKFNPVYCKLAVPSPLESSLIPLVAIMHESWGLCIFQPPLVTDTIQGREPLDPFLEVSFFGGQLYAIDCSRKLINIELVEGLGHKPKISSFKCIIDDSDDLLGMPEPMSSDERYIVFPYLVECPGKLLMVRRWICPLHPAPCIYYDHTGAFDVFEADLSTKPCRWRSVNDLGGHALFVSSSSSKSFPAGECCRVQENCIYFMNEFPGLKCVADPLHDSGVYNMKNGVIIPLLSDTAAVPSHHVGPWRPTWLFPTQAM</sequence>
<dbReference type="Proteomes" id="UP000298652">
    <property type="component" value="Chromosome 4"/>
</dbReference>
<organism evidence="2 3">
    <name type="scientific">Setaria viridis</name>
    <name type="common">Green bristlegrass</name>
    <name type="synonym">Setaria italica subsp. viridis</name>
    <dbReference type="NCBI Taxonomy" id="4556"/>
    <lineage>
        <taxon>Eukaryota</taxon>
        <taxon>Viridiplantae</taxon>
        <taxon>Streptophyta</taxon>
        <taxon>Embryophyta</taxon>
        <taxon>Tracheophyta</taxon>
        <taxon>Spermatophyta</taxon>
        <taxon>Magnoliopsida</taxon>
        <taxon>Liliopsida</taxon>
        <taxon>Poales</taxon>
        <taxon>Poaceae</taxon>
        <taxon>PACMAD clade</taxon>
        <taxon>Panicoideae</taxon>
        <taxon>Panicodae</taxon>
        <taxon>Paniceae</taxon>
        <taxon>Cenchrinae</taxon>
        <taxon>Setaria</taxon>
    </lineage>
</organism>
<feature type="domain" description="KIB1-4 beta-propeller" evidence="1">
    <location>
        <begin position="47"/>
        <end position="332"/>
    </location>
</feature>
<dbReference type="EMBL" id="CM016555">
    <property type="protein sequence ID" value="TKW20251.1"/>
    <property type="molecule type" value="Genomic_DNA"/>
</dbReference>
<dbReference type="PANTHER" id="PTHR33110">
    <property type="entry name" value="F-BOX/KELCH-REPEAT PROTEIN-RELATED"/>
    <property type="match status" value="1"/>
</dbReference>
<dbReference type="Pfam" id="PF03478">
    <property type="entry name" value="Beta-prop_KIB1-4"/>
    <property type="match status" value="1"/>
</dbReference>
<dbReference type="Gramene" id="TKW20251">
    <property type="protein sequence ID" value="TKW20251"/>
    <property type="gene ID" value="SEVIR_4G073700v2"/>
</dbReference>
<dbReference type="PANTHER" id="PTHR33110:SF138">
    <property type="entry name" value="DUF295 DOMAIN-CONTAINING PROTEIN"/>
    <property type="match status" value="1"/>
</dbReference>
<reference evidence="2" key="1">
    <citation type="submission" date="2019-03" db="EMBL/GenBank/DDBJ databases">
        <title>WGS assembly of Setaria viridis.</title>
        <authorList>
            <person name="Huang P."/>
            <person name="Jenkins J."/>
            <person name="Grimwood J."/>
            <person name="Barry K."/>
            <person name="Healey A."/>
            <person name="Mamidi S."/>
            <person name="Sreedasyam A."/>
            <person name="Shu S."/>
            <person name="Feldman M."/>
            <person name="Wu J."/>
            <person name="Yu Y."/>
            <person name="Chen C."/>
            <person name="Johnson J."/>
            <person name="Rokhsar D."/>
            <person name="Baxter I."/>
            <person name="Schmutz J."/>
            <person name="Brutnell T."/>
            <person name="Kellogg E."/>
        </authorList>
    </citation>
    <scope>NUCLEOTIDE SEQUENCE [LARGE SCALE GENOMIC DNA]</scope>
</reference>
<dbReference type="InterPro" id="IPR005174">
    <property type="entry name" value="KIB1-4_b-propeller"/>
</dbReference>
<protein>
    <recommendedName>
        <fullName evidence="1">KIB1-4 beta-propeller domain-containing protein</fullName>
    </recommendedName>
</protein>
<dbReference type="AlphaFoldDB" id="A0A4U6UUE2"/>
<evidence type="ECO:0000313" key="3">
    <source>
        <dbReference type="Proteomes" id="UP000298652"/>
    </source>
</evidence>
<evidence type="ECO:0000313" key="2">
    <source>
        <dbReference type="EMBL" id="TKW20251.1"/>
    </source>
</evidence>
<proteinExistence type="predicted"/>
<evidence type="ECO:0000259" key="1">
    <source>
        <dbReference type="Pfam" id="PF03478"/>
    </source>
</evidence>
<gene>
    <name evidence="2" type="ORF">SEVIR_4G073700v2</name>
</gene>
<keyword evidence="3" id="KW-1185">Reference proteome</keyword>
<name>A0A4U6UUE2_SETVI</name>
<dbReference type="OMA" id="YCKLAVP"/>
<accession>A0A4U6UUE2</accession>